<dbReference type="OrthoDB" id="4034650at2759"/>
<dbReference type="AlphaFoldDB" id="A0A1G4JLS4"/>
<dbReference type="Pfam" id="PF08623">
    <property type="entry name" value="TIP120"/>
    <property type="match status" value="1"/>
</dbReference>
<evidence type="ECO:0000313" key="2">
    <source>
        <dbReference type="EMBL" id="SCU91535.1"/>
    </source>
</evidence>
<protein>
    <submittedName>
        <fullName evidence="2">LAMI_0E06282g1_1</fullName>
    </submittedName>
</protein>
<evidence type="ECO:0000313" key="3">
    <source>
        <dbReference type="Proteomes" id="UP000191024"/>
    </source>
</evidence>
<name>A0A1G4JLS4_9SACH</name>
<evidence type="ECO:0000259" key="1">
    <source>
        <dbReference type="Pfam" id="PF08623"/>
    </source>
</evidence>
<dbReference type="Proteomes" id="UP000191024">
    <property type="component" value="Chromosome E"/>
</dbReference>
<organism evidence="2 3">
    <name type="scientific">Lachancea mirantina</name>
    <dbReference type="NCBI Taxonomy" id="1230905"/>
    <lineage>
        <taxon>Eukaryota</taxon>
        <taxon>Fungi</taxon>
        <taxon>Dikarya</taxon>
        <taxon>Ascomycota</taxon>
        <taxon>Saccharomycotina</taxon>
        <taxon>Saccharomycetes</taxon>
        <taxon>Saccharomycetales</taxon>
        <taxon>Saccharomycetaceae</taxon>
        <taxon>Lachancea</taxon>
    </lineage>
</organism>
<gene>
    <name evidence="2" type="ORF">LAMI_0E06282G</name>
</gene>
<dbReference type="InterPro" id="IPR011989">
    <property type="entry name" value="ARM-like"/>
</dbReference>
<accession>A0A1G4JLS4</accession>
<proteinExistence type="predicted"/>
<dbReference type="EMBL" id="LT598465">
    <property type="protein sequence ID" value="SCU91535.1"/>
    <property type="molecule type" value="Genomic_DNA"/>
</dbReference>
<reference evidence="2 3" key="1">
    <citation type="submission" date="2016-03" db="EMBL/GenBank/DDBJ databases">
        <authorList>
            <person name="Devillers H."/>
        </authorList>
    </citation>
    <scope>NUCLEOTIDE SEQUENCE [LARGE SCALE GENOMIC DNA]</scope>
    <source>
        <strain evidence="2">CBS 11717</strain>
    </source>
</reference>
<sequence>MDLLNRYSGIDDPDLQYMALRELTSDTLADMEEPIMTKLVTSIFIPALSGNDLPIANLVSLELLPTVAQFHKDLAARGIIQPLSMVLQGDWSFQDERTSRLLVTLNNVLQRLSGKIPGCGVTEKYAQFVIALPHRTYLSWEVLRRLLETQDSDHVTDLTFGELYRLAIEDVRVAGFEALRIASGSVHSHVVAKAVNANPLEAGHLKLLTHVSLTSHSFRTCYAPVLETLMENIHEFSLGDSLLVIQNLMVWLRQSRIEDNPQAKEILRQKILSVCVNLVAGEDDQDMTFSDQEIDFESDEDIPDFSDEEYASVDDEEMKTSDFAVKVLQILPLTLTDAQIHLVIQSRASRNALADFVRGRKIGYELLAKKFPDEKDPEIIDEMPLDALRCLLLSPVVQKRIDFLRGPSVVSEDDSLETIQTVLLAREQLEGVSKTQILQSIARSLDSESSSLMDFQVALDTLLLATKLQAFENYQDQMLEIVLPQLKPNKNFVKTLKAGNLKQTIDDGSVLRLSCYTLIKHLKPSYEKTLQILDACIDRGFKDEVNVKDAALEVFMQFFQRTWSELRIRDSSWFQIEIIPKIRERIEKNATQLRATATSQQLADSERSLRGVGRLTQFLDPYVRIVRDDFAT</sequence>
<dbReference type="Gene3D" id="1.25.10.10">
    <property type="entry name" value="Leucine-rich Repeat Variant"/>
    <property type="match status" value="1"/>
</dbReference>
<dbReference type="InterPro" id="IPR013932">
    <property type="entry name" value="TATA-bd_TIP120"/>
</dbReference>
<feature type="domain" description="TATA-binding protein interacting (TIP20)" evidence="1">
    <location>
        <begin position="474"/>
        <end position="619"/>
    </location>
</feature>
<keyword evidence="3" id="KW-1185">Reference proteome</keyword>